<feature type="transmembrane region" description="Helical" evidence="1">
    <location>
        <begin position="63"/>
        <end position="94"/>
    </location>
</feature>
<feature type="transmembrane region" description="Helical" evidence="1">
    <location>
        <begin position="40"/>
        <end position="57"/>
    </location>
</feature>
<accession>A0ABP7VGB3</accession>
<dbReference type="SUPFAM" id="SSF55073">
    <property type="entry name" value="Nucleotide cyclase"/>
    <property type="match status" value="1"/>
</dbReference>
<proteinExistence type="predicted"/>
<feature type="transmembrane region" description="Helical" evidence="1">
    <location>
        <begin position="179"/>
        <end position="200"/>
    </location>
</feature>
<dbReference type="Proteomes" id="UP001501734">
    <property type="component" value="Unassembled WGS sequence"/>
</dbReference>
<gene>
    <name evidence="3" type="ORF">GCM10022410_10960</name>
</gene>
<dbReference type="Gene3D" id="3.30.70.270">
    <property type="match status" value="1"/>
</dbReference>
<protein>
    <recommendedName>
        <fullName evidence="2">GGDEF domain-containing protein</fullName>
    </recommendedName>
</protein>
<dbReference type="PANTHER" id="PTHR45138:SF9">
    <property type="entry name" value="DIGUANYLATE CYCLASE DGCM-RELATED"/>
    <property type="match status" value="1"/>
</dbReference>
<dbReference type="Pfam" id="PF00990">
    <property type="entry name" value="GGDEF"/>
    <property type="match status" value="1"/>
</dbReference>
<reference evidence="4" key="1">
    <citation type="journal article" date="2019" name="Int. J. Syst. Evol. Microbiol.">
        <title>The Global Catalogue of Microorganisms (GCM) 10K type strain sequencing project: providing services to taxonomists for standard genome sequencing and annotation.</title>
        <authorList>
            <consortium name="The Broad Institute Genomics Platform"/>
            <consortium name="The Broad Institute Genome Sequencing Center for Infectious Disease"/>
            <person name="Wu L."/>
            <person name="Ma J."/>
        </authorList>
    </citation>
    <scope>NUCLEOTIDE SEQUENCE [LARGE SCALE GENOMIC DNA]</scope>
    <source>
        <strain evidence="4">JCM 17250</strain>
    </source>
</reference>
<keyword evidence="1" id="KW-1133">Transmembrane helix</keyword>
<keyword evidence="1" id="KW-0812">Transmembrane</keyword>
<dbReference type="InterPro" id="IPR000160">
    <property type="entry name" value="GGDEF_dom"/>
</dbReference>
<evidence type="ECO:0000256" key="1">
    <source>
        <dbReference type="SAM" id="Phobius"/>
    </source>
</evidence>
<keyword evidence="4" id="KW-1185">Reference proteome</keyword>
<dbReference type="SUPFAM" id="SSF55781">
    <property type="entry name" value="GAF domain-like"/>
    <property type="match status" value="1"/>
</dbReference>
<feature type="transmembrane region" description="Helical" evidence="1">
    <location>
        <begin position="145"/>
        <end position="163"/>
    </location>
</feature>
<sequence>MLSRKKQLAVWLIWLAIWPTVMILLFNYEFVNASFRLSDLLVFIILTSMVAYLPITINKTPIFLINSVSLATFLIFGLFGEIIITQLAVMSVIVRLKITRTEHYRIPLNLLLFLGVSIVSAFVYYSLAPFTSKQFVILDQNILQLFAYVFTSFVANQVMLYYVKRYYYKIKAPLLNEGFYFSLLSISYTLPTGILIVYLHQIFGPAGVLMMSVQIVAISIAIKLYYKSKKTTENLQNVNQIAQKLTGHLSREGVVDTYLNMLPERFAIETMMLYDIVDQDKLQLIHFYKNGKIMQTSQELIEMKELTIVERVFKREKLLYYDKAKQWKHYLLPELQNQGESLVAMPIKRNQQITAILIIVDNKRYTFDESLLSTFTVLNSYFGIALENSKYYENMRADSQTDHLTNLPNLRSFENFIRDYQEKLETSINLTLNCSLLMIDIDHFKYVNDQYGHESGNEVLIQIADLMHLFFDDMGEVFRYGGEEFLVFLPNYSHESSVNVAESFRKLVEQNEFTSHNYMVENHPTISLDLTVSIGVASYPKETEDINALIRLADRAMYLGAKRSGRNKVGVYQQ</sequence>
<comment type="caution">
    <text evidence="3">The sequence shown here is derived from an EMBL/GenBank/DDBJ whole genome shotgun (WGS) entry which is preliminary data.</text>
</comment>
<evidence type="ECO:0000313" key="3">
    <source>
        <dbReference type="EMBL" id="GAA4066333.1"/>
    </source>
</evidence>
<dbReference type="RefSeq" id="WP_344911154.1">
    <property type="nucleotide sequence ID" value="NZ_BAABDL010000054.1"/>
</dbReference>
<dbReference type="InterPro" id="IPR029016">
    <property type="entry name" value="GAF-like_dom_sf"/>
</dbReference>
<dbReference type="InterPro" id="IPR029787">
    <property type="entry name" value="Nucleotide_cyclase"/>
</dbReference>
<dbReference type="SMART" id="SM00267">
    <property type="entry name" value="GGDEF"/>
    <property type="match status" value="1"/>
</dbReference>
<feature type="domain" description="GGDEF" evidence="2">
    <location>
        <begin position="432"/>
        <end position="574"/>
    </location>
</feature>
<dbReference type="EMBL" id="BAABDL010000054">
    <property type="protein sequence ID" value="GAA4066333.1"/>
    <property type="molecule type" value="Genomic_DNA"/>
</dbReference>
<feature type="transmembrane region" description="Helical" evidence="1">
    <location>
        <begin position="106"/>
        <end position="125"/>
    </location>
</feature>
<evidence type="ECO:0000259" key="2">
    <source>
        <dbReference type="PROSITE" id="PS50887"/>
    </source>
</evidence>
<dbReference type="InterPro" id="IPR043128">
    <property type="entry name" value="Rev_trsase/Diguanyl_cyclase"/>
</dbReference>
<name>A0ABP7VGB3_9BACI</name>
<feature type="transmembrane region" description="Helical" evidence="1">
    <location>
        <begin position="206"/>
        <end position="226"/>
    </location>
</feature>
<feature type="transmembrane region" description="Helical" evidence="1">
    <location>
        <begin position="12"/>
        <end position="28"/>
    </location>
</feature>
<dbReference type="NCBIfam" id="TIGR00254">
    <property type="entry name" value="GGDEF"/>
    <property type="match status" value="1"/>
</dbReference>
<dbReference type="Gene3D" id="3.30.450.40">
    <property type="match status" value="1"/>
</dbReference>
<dbReference type="PANTHER" id="PTHR45138">
    <property type="entry name" value="REGULATORY COMPONENTS OF SENSORY TRANSDUCTION SYSTEM"/>
    <property type="match status" value="1"/>
</dbReference>
<organism evidence="3 4">
    <name type="scientific">Amphibacillus indicireducens</name>
    <dbReference type="NCBI Taxonomy" id="1076330"/>
    <lineage>
        <taxon>Bacteria</taxon>
        <taxon>Bacillati</taxon>
        <taxon>Bacillota</taxon>
        <taxon>Bacilli</taxon>
        <taxon>Bacillales</taxon>
        <taxon>Bacillaceae</taxon>
        <taxon>Amphibacillus</taxon>
    </lineage>
</organism>
<dbReference type="InterPro" id="IPR050469">
    <property type="entry name" value="Diguanylate_Cyclase"/>
</dbReference>
<evidence type="ECO:0000313" key="4">
    <source>
        <dbReference type="Proteomes" id="UP001501734"/>
    </source>
</evidence>
<keyword evidence="1" id="KW-0472">Membrane</keyword>
<dbReference type="PROSITE" id="PS50887">
    <property type="entry name" value="GGDEF"/>
    <property type="match status" value="1"/>
</dbReference>
<dbReference type="CDD" id="cd01949">
    <property type="entry name" value="GGDEF"/>
    <property type="match status" value="1"/>
</dbReference>